<dbReference type="InterPro" id="IPR036259">
    <property type="entry name" value="MFS_trans_sf"/>
</dbReference>
<dbReference type="SUPFAM" id="SSF103473">
    <property type="entry name" value="MFS general substrate transporter"/>
    <property type="match status" value="1"/>
</dbReference>
<feature type="transmembrane region" description="Helical" evidence="6">
    <location>
        <begin position="367"/>
        <end position="386"/>
    </location>
</feature>
<dbReference type="GO" id="GO:0022857">
    <property type="term" value="F:transmembrane transporter activity"/>
    <property type="evidence" value="ECO:0007669"/>
    <property type="project" value="InterPro"/>
</dbReference>
<sequence>MQTHQILKSGNFRYLWLGQIFSQLAANTMLFTLALIIYQRTGSNAAVSGLFLAYGVPAVLFGLLAGVIVDHFDKRLVLLVCDLSRALLAALLFVVLDNPFLVYAIVFLHAMITQFYVPAEAPTIPRLVTPDQITPANSLFSFTYYSSLAMGFILAGPLLRFTGPTITFGLIFGSSLIAALFIWRLPPQPGAHTLTMVLQKDIFRILRRVMSDLGDGIRYITSSPVLFDAILLLTGTQVVLVVLGSLGPGFADRVLEIDVRDASLYITAPVVVGIIIGALWVGNRGYRYSSAVLIKTGVLSAGVILMLVSVVVRLSRMGTNPGFFDSALRLPVVSVLFVLLGIANSLLDAPANSTLQREAVGSMRGRVYGMLTAAVGGVGMLPVVAGGVLADIIGVGKVIFALGAIITFYGLFRIRYNKA</sequence>
<organism evidence="7 8">
    <name type="scientific">Candidatus Gottesmanbacteria bacterium GW2011_GWA1_47_8</name>
    <dbReference type="NCBI Taxonomy" id="1618438"/>
    <lineage>
        <taxon>Bacteria</taxon>
        <taxon>Candidatus Gottesmaniibacteriota</taxon>
    </lineage>
</organism>
<dbReference type="PANTHER" id="PTHR23513:SF6">
    <property type="entry name" value="MAJOR FACILITATOR SUPERFAMILY ASSOCIATED DOMAIN-CONTAINING PROTEIN"/>
    <property type="match status" value="1"/>
</dbReference>
<dbReference type="EMBL" id="LCOQ01000006">
    <property type="protein sequence ID" value="KKU80917.1"/>
    <property type="molecule type" value="Genomic_DNA"/>
</dbReference>
<feature type="transmembrane region" description="Helical" evidence="6">
    <location>
        <begin position="262"/>
        <end position="281"/>
    </location>
</feature>
<protein>
    <submittedName>
        <fullName evidence="7">Major facilitator superfamily</fullName>
    </submittedName>
</protein>
<evidence type="ECO:0000256" key="1">
    <source>
        <dbReference type="ARBA" id="ARBA00004651"/>
    </source>
</evidence>
<dbReference type="Proteomes" id="UP000034212">
    <property type="component" value="Unassembled WGS sequence"/>
</dbReference>
<dbReference type="AlphaFoldDB" id="A0A0G1TGH2"/>
<dbReference type="Gene3D" id="1.20.1250.20">
    <property type="entry name" value="MFS general substrate transporter like domains"/>
    <property type="match status" value="1"/>
</dbReference>
<feature type="transmembrane region" description="Helical" evidence="6">
    <location>
        <begin position="225"/>
        <end position="250"/>
    </location>
</feature>
<dbReference type="InterPro" id="IPR011701">
    <property type="entry name" value="MFS"/>
</dbReference>
<evidence type="ECO:0000256" key="2">
    <source>
        <dbReference type="ARBA" id="ARBA00022475"/>
    </source>
</evidence>
<comment type="caution">
    <text evidence="7">The sequence shown here is derived from an EMBL/GenBank/DDBJ whole genome shotgun (WGS) entry which is preliminary data.</text>
</comment>
<dbReference type="Pfam" id="PF07690">
    <property type="entry name" value="MFS_1"/>
    <property type="match status" value="1"/>
</dbReference>
<feature type="transmembrane region" description="Helical" evidence="6">
    <location>
        <begin position="327"/>
        <end position="347"/>
    </location>
</feature>
<accession>A0A0G1TGH2</accession>
<keyword evidence="3 6" id="KW-0812">Transmembrane</keyword>
<evidence type="ECO:0000256" key="3">
    <source>
        <dbReference type="ARBA" id="ARBA00022692"/>
    </source>
</evidence>
<feature type="transmembrane region" description="Helical" evidence="6">
    <location>
        <begin position="50"/>
        <end position="69"/>
    </location>
</feature>
<dbReference type="GO" id="GO:0005886">
    <property type="term" value="C:plasma membrane"/>
    <property type="evidence" value="ECO:0007669"/>
    <property type="project" value="UniProtKB-SubCell"/>
</dbReference>
<evidence type="ECO:0000256" key="4">
    <source>
        <dbReference type="ARBA" id="ARBA00022989"/>
    </source>
</evidence>
<evidence type="ECO:0000256" key="5">
    <source>
        <dbReference type="ARBA" id="ARBA00023136"/>
    </source>
</evidence>
<feature type="transmembrane region" description="Helical" evidence="6">
    <location>
        <begin position="165"/>
        <end position="183"/>
    </location>
</feature>
<evidence type="ECO:0000256" key="6">
    <source>
        <dbReference type="SAM" id="Phobius"/>
    </source>
</evidence>
<comment type="subcellular location">
    <subcellularLocation>
        <location evidence="1">Cell membrane</location>
        <topology evidence="1">Multi-pass membrane protein</topology>
    </subcellularLocation>
</comment>
<keyword evidence="2" id="KW-1003">Cell membrane</keyword>
<evidence type="ECO:0000313" key="7">
    <source>
        <dbReference type="EMBL" id="KKU80917.1"/>
    </source>
</evidence>
<name>A0A0G1TGH2_9BACT</name>
<keyword evidence="4 6" id="KW-1133">Transmembrane helix</keyword>
<dbReference type="PANTHER" id="PTHR23513">
    <property type="entry name" value="INTEGRAL MEMBRANE EFFLUX PROTEIN-RELATED"/>
    <property type="match status" value="1"/>
</dbReference>
<feature type="transmembrane region" description="Helical" evidence="6">
    <location>
        <begin position="12"/>
        <end position="38"/>
    </location>
</feature>
<feature type="transmembrane region" description="Helical" evidence="6">
    <location>
        <begin position="392"/>
        <end position="412"/>
    </location>
</feature>
<feature type="transmembrane region" description="Helical" evidence="6">
    <location>
        <begin position="139"/>
        <end position="159"/>
    </location>
</feature>
<feature type="transmembrane region" description="Helical" evidence="6">
    <location>
        <begin position="293"/>
        <end position="315"/>
    </location>
</feature>
<dbReference type="CDD" id="cd06173">
    <property type="entry name" value="MFS_MefA_like"/>
    <property type="match status" value="1"/>
</dbReference>
<keyword evidence="5 6" id="KW-0472">Membrane</keyword>
<reference evidence="7 8" key="1">
    <citation type="journal article" date="2015" name="Nature">
        <title>rRNA introns, odd ribosomes, and small enigmatic genomes across a large radiation of phyla.</title>
        <authorList>
            <person name="Brown C.T."/>
            <person name="Hug L.A."/>
            <person name="Thomas B.C."/>
            <person name="Sharon I."/>
            <person name="Castelle C.J."/>
            <person name="Singh A."/>
            <person name="Wilkins M.J."/>
            <person name="Williams K.H."/>
            <person name="Banfield J.F."/>
        </authorList>
    </citation>
    <scope>NUCLEOTIDE SEQUENCE [LARGE SCALE GENOMIC DNA]</scope>
</reference>
<proteinExistence type="predicted"/>
<dbReference type="PATRIC" id="fig|1618438.3.peg.155"/>
<gene>
    <name evidence="7" type="ORF">UY08_C0006G0013</name>
</gene>
<evidence type="ECO:0000313" key="8">
    <source>
        <dbReference type="Proteomes" id="UP000034212"/>
    </source>
</evidence>